<dbReference type="Proteomes" id="UP000237865">
    <property type="component" value="Unassembled WGS sequence"/>
</dbReference>
<dbReference type="InterPro" id="IPR029063">
    <property type="entry name" value="SAM-dependent_MTases_sf"/>
</dbReference>
<dbReference type="Gene3D" id="3.40.50.150">
    <property type="entry name" value="Vaccinia Virus protein VP39"/>
    <property type="match status" value="1"/>
</dbReference>
<comment type="caution">
    <text evidence="1">The sequence shown here is derived from an EMBL/GenBank/DDBJ whole genome shotgun (WGS) entry which is preliminary data.</text>
</comment>
<sequence>MLSKRLKNLADLVIAGDFVAIDVGTDHGLLPIHLIKNQIVKKVYAADINSEPLKSAHKNIKKHHLEQQIIPVLSDGLAFVQDIDDEIEYCFIAGLGASTIKEILSNDHHKIKNYLICANTEISALRQFANDCQYLVKYETFFVDHKHHYWLIWISKTPTTQLVKNLTLGDFKWFINNQEYQKYLLNQIKFFERIVQKINQEDNVRQGLEQKIVTIKEYVKLWN</sequence>
<dbReference type="PANTHER" id="PTHR38451:SF1">
    <property type="entry name" value="TRNA (ADENINE(22)-N(1))-METHYLTRANSFERASE"/>
    <property type="match status" value="1"/>
</dbReference>
<gene>
    <name evidence="1" type="primary">trmK</name>
    <name evidence="1" type="ORF">ELUCI_v1c07310</name>
</gene>
<keyword evidence="1" id="KW-0489">Methyltransferase</keyword>
<protein>
    <submittedName>
        <fullName evidence="1">tRNA (Adenine22-N1)-methyltransferase</fullName>
    </submittedName>
</protein>
<dbReference type="GO" id="GO:0032259">
    <property type="term" value="P:methylation"/>
    <property type="evidence" value="ECO:0007669"/>
    <property type="project" value="UniProtKB-KW"/>
</dbReference>
<dbReference type="AlphaFoldDB" id="A0A2S5RDJ4"/>
<name>A0A2S5RDJ4_9MOLU</name>
<dbReference type="EMBL" id="PHNE01000004">
    <property type="protein sequence ID" value="PPE05195.1"/>
    <property type="molecule type" value="Genomic_DNA"/>
</dbReference>
<evidence type="ECO:0000313" key="1">
    <source>
        <dbReference type="EMBL" id="PPE05195.1"/>
    </source>
</evidence>
<evidence type="ECO:0000313" key="2">
    <source>
        <dbReference type="Proteomes" id="UP000237865"/>
    </source>
</evidence>
<dbReference type="RefSeq" id="WP_028126500.1">
    <property type="nucleotide sequence ID" value="NZ_PHNE01000004.1"/>
</dbReference>
<reference evidence="1 2" key="1">
    <citation type="submission" date="2017-11" db="EMBL/GenBank/DDBJ databases">
        <title>Genome sequence of Entomoplasma lucivorax PIPN-2 (ATCC 49196).</title>
        <authorList>
            <person name="Lo W.-S."/>
            <person name="Gasparich G.E."/>
            <person name="Kuo C.-H."/>
        </authorList>
    </citation>
    <scope>NUCLEOTIDE SEQUENCE [LARGE SCALE GENOMIC DNA]</scope>
    <source>
        <strain evidence="1 2">PIPN-2</strain>
    </source>
</reference>
<organism evidence="1 2">
    <name type="scientific">Williamsoniiplasma lucivorax</name>
    <dbReference type="NCBI Taxonomy" id="209274"/>
    <lineage>
        <taxon>Bacteria</taxon>
        <taxon>Bacillati</taxon>
        <taxon>Mycoplasmatota</taxon>
        <taxon>Mollicutes</taxon>
        <taxon>Entomoplasmatales</taxon>
        <taxon>Williamsoniiplasma</taxon>
    </lineage>
</organism>
<dbReference type="PANTHER" id="PTHR38451">
    <property type="entry name" value="TRNA (ADENINE(22)-N(1))-METHYLTRANSFERASE"/>
    <property type="match status" value="1"/>
</dbReference>
<dbReference type="Pfam" id="PF12847">
    <property type="entry name" value="Methyltransf_18"/>
    <property type="match status" value="1"/>
</dbReference>
<dbReference type="SUPFAM" id="SSF53335">
    <property type="entry name" value="S-adenosyl-L-methionine-dependent methyltransferases"/>
    <property type="match status" value="1"/>
</dbReference>
<keyword evidence="2" id="KW-1185">Reference proteome</keyword>
<accession>A0A2S5RDJ4</accession>
<proteinExistence type="predicted"/>
<dbReference type="STRING" id="1399797.GCA_000518285_00520"/>
<dbReference type="GO" id="GO:0160105">
    <property type="term" value="F:tRNA (adenine(22)-N1)-methyltransferase activity"/>
    <property type="evidence" value="ECO:0007669"/>
    <property type="project" value="InterPro"/>
</dbReference>
<dbReference type="PIRSF" id="PIRSF018637">
    <property type="entry name" value="TrmK"/>
    <property type="match status" value="1"/>
</dbReference>
<dbReference type="InterPro" id="IPR006901">
    <property type="entry name" value="TrmK"/>
</dbReference>
<keyword evidence="1" id="KW-0808">Transferase</keyword>